<organism evidence="2 3">
    <name type="scientific">Gopherus agassizii</name>
    <name type="common">Agassiz's desert tortoise</name>
    <dbReference type="NCBI Taxonomy" id="38772"/>
    <lineage>
        <taxon>Eukaryota</taxon>
        <taxon>Metazoa</taxon>
        <taxon>Chordata</taxon>
        <taxon>Craniata</taxon>
        <taxon>Vertebrata</taxon>
        <taxon>Euteleostomi</taxon>
        <taxon>Archelosauria</taxon>
        <taxon>Testudinata</taxon>
        <taxon>Testudines</taxon>
        <taxon>Cryptodira</taxon>
        <taxon>Durocryptodira</taxon>
        <taxon>Testudinoidea</taxon>
        <taxon>Testudinidae</taxon>
        <taxon>Gopherus</taxon>
    </lineage>
</organism>
<dbReference type="STRING" id="38772.ENSGAGP00000015974"/>
<evidence type="ECO:0008006" key="4">
    <source>
        <dbReference type="Google" id="ProtNLM"/>
    </source>
</evidence>
<reference evidence="2" key="2">
    <citation type="submission" date="2025-08" db="UniProtKB">
        <authorList>
            <consortium name="Ensembl"/>
        </authorList>
    </citation>
    <scope>IDENTIFICATION</scope>
</reference>
<feature type="transmembrane region" description="Helical" evidence="1">
    <location>
        <begin position="251"/>
        <end position="273"/>
    </location>
</feature>
<keyword evidence="1" id="KW-0472">Membrane</keyword>
<evidence type="ECO:0000313" key="2">
    <source>
        <dbReference type="Ensembl" id="ENSGAGP00000015974.1"/>
    </source>
</evidence>
<evidence type="ECO:0000313" key="3">
    <source>
        <dbReference type="Proteomes" id="UP000291020"/>
    </source>
</evidence>
<proteinExistence type="predicted"/>
<protein>
    <recommendedName>
        <fullName evidence="4">Ig-like domain-containing protein</fullName>
    </recommendedName>
</protein>
<reference evidence="3" key="1">
    <citation type="journal article" date="2017" name="PLoS ONE">
        <title>The Agassiz's desert tortoise genome provides a resource for the conservation of a threatened species.</title>
        <authorList>
            <person name="Tollis M."/>
            <person name="DeNardo D.F."/>
            <person name="Cornelius J.A."/>
            <person name="Dolby G.A."/>
            <person name="Edwards T."/>
            <person name="Henen B.T."/>
            <person name="Karl A.E."/>
            <person name="Murphy R.W."/>
            <person name="Kusumi K."/>
        </authorList>
    </citation>
    <scope>NUCLEOTIDE SEQUENCE [LARGE SCALE GENOMIC DNA]</scope>
</reference>
<keyword evidence="1" id="KW-1133">Transmembrane helix</keyword>
<keyword evidence="1" id="KW-0812">Transmembrane</keyword>
<dbReference type="Ensembl" id="ENSGAGT00000018253.1">
    <property type="protein sequence ID" value="ENSGAGP00000015974.1"/>
    <property type="gene ID" value="ENSGAGG00000012020.1"/>
</dbReference>
<reference evidence="2" key="3">
    <citation type="submission" date="2025-09" db="UniProtKB">
        <authorList>
            <consortium name="Ensembl"/>
        </authorList>
    </citation>
    <scope>IDENTIFICATION</scope>
</reference>
<name>A0A452HM07_9SAUR</name>
<sequence>MGYKSEQNFPLSLPLRSDTVKNDGVYSRYIYSFSENGRYNLKVHVQRANKTVKPHPTVPWSHSICIPSYIENAKIQMNPSRPSVISNKDIQTRVSGFSGRASGSSFVLSAVPTRPHTDVFPPCKIIALHARTANDVIILSWTVSGEDLEQEQAASYEIRTSERPLKVRGNFDNAILVHSCTLTPQHAGYREIFVFKPEAFATENITIIYVAVRATDKASFHSDISNIAQTVTLVPAMAYLTGNIEYSVSRIVLLGFGLITAVCLIISATICALKKKKKVIITEPATNLL</sequence>
<dbReference type="Proteomes" id="UP000291020">
    <property type="component" value="Unassembled WGS sequence"/>
</dbReference>
<accession>A0A452HM07</accession>
<evidence type="ECO:0000256" key="1">
    <source>
        <dbReference type="SAM" id="Phobius"/>
    </source>
</evidence>
<keyword evidence="3" id="KW-1185">Reference proteome</keyword>
<dbReference type="AlphaFoldDB" id="A0A452HM07"/>